<proteinExistence type="predicted"/>
<evidence type="ECO:0000313" key="3">
    <source>
        <dbReference type="Proteomes" id="UP000639772"/>
    </source>
</evidence>
<feature type="compositionally biased region" description="Basic and acidic residues" evidence="1">
    <location>
        <begin position="38"/>
        <end position="47"/>
    </location>
</feature>
<dbReference type="Proteomes" id="UP000639772">
    <property type="component" value="Unassembled WGS sequence"/>
</dbReference>
<comment type="caution">
    <text evidence="2">The sequence shown here is derived from an EMBL/GenBank/DDBJ whole genome shotgun (WGS) entry which is preliminary data.</text>
</comment>
<feature type="region of interest" description="Disordered" evidence="1">
    <location>
        <begin position="26"/>
        <end position="61"/>
    </location>
</feature>
<dbReference type="EMBL" id="JADCNM010000081">
    <property type="protein sequence ID" value="KAG0451064.1"/>
    <property type="molecule type" value="Genomic_DNA"/>
</dbReference>
<name>A0A835PFM8_VANPL</name>
<organism evidence="2 3">
    <name type="scientific">Vanilla planifolia</name>
    <name type="common">Vanilla</name>
    <dbReference type="NCBI Taxonomy" id="51239"/>
    <lineage>
        <taxon>Eukaryota</taxon>
        <taxon>Viridiplantae</taxon>
        <taxon>Streptophyta</taxon>
        <taxon>Embryophyta</taxon>
        <taxon>Tracheophyta</taxon>
        <taxon>Spermatophyta</taxon>
        <taxon>Magnoliopsida</taxon>
        <taxon>Liliopsida</taxon>
        <taxon>Asparagales</taxon>
        <taxon>Orchidaceae</taxon>
        <taxon>Vanilloideae</taxon>
        <taxon>Vanilleae</taxon>
        <taxon>Vanilla</taxon>
    </lineage>
</organism>
<feature type="region of interest" description="Disordered" evidence="1">
    <location>
        <begin position="116"/>
        <end position="135"/>
    </location>
</feature>
<evidence type="ECO:0000256" key="1">
    <source>
        <dbReference type="SAM" id="MobiDB-lite"/>
    </source>
</evidence>
<sequence>MAADVTSLVRMMETYKEEADGNRRGLFTRDLLGEGDDDPTRSSKELDLDLQVPSGGSQSYTPRIARLNLPIAAQRIRRLDLKLSGGGGSRGEYQSVCTLEKVRSALERAGRVSVDQLRRQVDTTSVSPSASLPHR</sequence>
<dbReference type="OrthoDB" id="1929178at2759"/>
<gene>
    <name evidence="2" type="ORF">HPP92_026410</name>
</gene>
<reference evidence="2 3" key="1">
    <citation type="journal article" date="2020" name="Nat. Food">
        <title>A phased Vanilla planifolia genome enables genetic improvement of flavour and production.</title>
        <authorList>
            <person name="Hasing T."/>
            <person name="Tang H."/>
            <person name="Brym M."/>
            <person name="Khazi F."/>
            <person name="Huang T."/>
            <person name="Chambers A.H."/>
        </authorList>
    </citation>
    <scope>NUCLEOTIDE SEQUENCE [LARGE SCALE GENOMIC DNA]</scope>
    <source>
        <tissue evidence="2">Leaf</tissue>
    </source>
</reference>
<feature type="compositionally biased region" description="Polar residues" evidence="1">
    <location>
        <begin position="122"/>
        <end position="135"/>
    </location>
</feature>
<evidence type="ECO:0000313" key="2">
    <source>
        <dbReference type="EMBL" id="KAG0451064.1"/>
    </source>
</evidence>
<dbReference type="AlphaFoldDB" id="A0A835PFM8"/>
<protein>
    <submittedName>
        <fullName evidence="2">Uncharacterized protein</fullName>
    </submittedName>
</protein>
<accession>A0A835PFM8</accession>